<dbReference type="Gene3D" id="3.40.50.2000">
    <property type="entry name" value="Glycogen Phosphorylase B"/>
    <property type="match status" value="2"/>
</dbReference>
<feature type="domain" description="Glycosyl transferase family 1" evidence="1">
    <location>
        <begin position="199"/>
        <end position="348"/>
    </location>
</feature>
<name>A0A1F6DEQ8_9BACT</name>
<feature type="domain" description="NodB homology" evidence="2">
    <location>
        <begin position="376"/>
        <end position="493"/>
    </location>
</feature>
<dbReference type="InterPro" id="IPR001296">
    <property type="entry name" value="Glyco_trans_1"/>
</dbReference>
<sequence>MRILSVCHYYPPHVGGLEIVARDVAEGLAAAGHSVEVVTCATGDARAGSESSAGLVVHHVRALNILDRFFSLPFPLIGFGCALQLWRTSARADVIHVHDVFYMTSWMAYLCATLRGKPLVLTQHVGIVEHPSFLVAGVQRMVYATWGRWIFRSSHSVIVYNTIVKSFLLERGVAASRIFEMRHGVDRQLFRPAREGEKSELRRSFGLPDKPIALFAGRLVPKKGVAELLQARSDAYDIAFAGPGDIKPAWRHAGVHFLGPLSQEKLADAYRMADVFVSPSRGELFTLAMQEAAASGLPIVASDEPEYGGYDLDHDGLMLVDRTPEALKAALTRIISDHPLAARMSAYSSEIAGQRFDRGKNIAQATGFFYRFSRRHYVTTSWDDGHVLDLKLASLLKRYGVKGTLYISPFDRELAPEKRLSQRDVRALAKDFEIGAHTVTHPYLPHVDVSTARKEISGSKRILEEWIGTPVTSFCYPKGGFLPVHQEMVREEGFMRARTTERFVLTRGGDPFAFPTSIHTYDHWSDVWGVLKLARFNLIRFLRLYRRWDLQATALFDAFLEKGGVFHLWGHSWEVDAHHDWTRLENVLKYIANRAGVQYVANDALV</sequence>
<evidence type="ECO:0000259" key="3">
    <source>
        <dbReference type="Pfam" id="PF13439"/>
    </source>
</evidence>
<organism evidence="4 5">
    <name type="scientific">Candidatus Kaiserbacteria bacterium RIFCSPHIGHO2_01_FULL_56_24</name>
    <dbReference type="NCBI Taxonomy" id="1798487"/>
    <lineage>
        <taxon>Bacteria</taxon>
        <taxon>Candidatus Kaiseribacteriota</taxon>
    </lineage>
</organism>
<dbReference type="PANTHER" id="PTHR45947:SF3">
    <property type="entry name" value="SULFOQUINOVOSYL TRANSFERASE SQD2"/>
    <property type="match status" value="1"/>
</dbReference>
<dbReference type="PANTHER" id="PTHR45947">
    <property type="entry name" value="SULFOQUINOVOSYL TRANSFERASE SQD2"/>
    <property type="match status" value="1"/>
</dbReference>
<dbReference type="AlphaFoldDB" id="A0A1F6DEQ8"/>
<dbReference type="GO" id="GO:0016757">
    <property type="term" value="F:glycosyltransferase activity"/>
    <property type="evidence" value="ECO:0007669"/>
    <property type="project" value="InterPro"/>
</dbReference>
<dbReference type="CDD" id="cd10967">
    <property type="entry name" value="CE4_GLA_like_6s"/>
    <property type="match status" value="1"/>
</dbReference>
<feature type="domain" description="Glycosyltransferase subfamily 4-like N-terminal" evidence="3">
    <location>
        <begin position="14"/>
        <end position="188"/>
    </location>
</feature>
<comment type="caution">
    <text evidence="4">The sequence shown here is derived from an EMBL/GenBank/DDBJ whole genome shotgun (WGS) entry which is preliminary data.</text>
</comment>
<dbReference type="GO" id="GO:0005975">
    <property type="term" value="P:carbohydrate metabolic process"/>
    <property type="evidence" value="ECO:0007669"/>
    <property type="project" value="InterPro"/>
</dbReference>
<dbReference type="Pfam" id="PF13439">
    <property type="entry name" value="Glyco_transf_4"/>
    <property type="match status" value="1"/>
</dbReference>
<protein>
    <recommendedName>
        <fullName evidence="6">NodB homology domain-containing protein</fullName>
    </recommendedName>
</protein>
<evidence type="ECO:0000259" key="2">
    <source>
        <dbReference type="Pfam" id="PF01522"/>
    </source>
</evidence>
<dbReference type="GO" id="GO:0016810">
    <property type="term" value="F:hydrolase activity, acting on carbon-nitrogen (but not peptide) bonds"/>
    <property type="evidence" value="ECO:0007669"/>
    <property type="project" value="InterPro"/>
</dbReference>
<dbReference type="Gene3D" id="3.20.20.370">
    <property type="entry name" value="Glycoside hydrolase/deacetylase"/>
    <property type="match status" value="1"/>
</dbReference>
<dbReference type="InterPro" id="IPR011330">
    <property type="entry name" value="Glyco_hydro/deAcase_b/a-brl"/>
</dbReference>
<accession>A0A1F6DEQ8</accession>
<dbReference type="Pfam" id="PF01522">
    <property type="entry name" value="Polysacc_deac_1"/>
    <property type="match status" value="1"/>
</dbReference>
<dbReference type="InterPro" id="IPR002509">
    <property type="entry name" value="NODB_dom"/>
</dbReference>
<dbReference type="SUPFAM" id="SSF53756">
    <property type="entry name" value="UDP-Glycosyltransferase/glycogen phosphorylase"/>
    <property type="match status" value="1"/>
</dbReference>
<gene>
    <name evidence="4" type="ORF">A2765_04440</name>
</gene>
<dbReference type="SUPFAM" id="SSF88713">
    <property type="entry name" value="Glycoside hydrolase/deacetylase"/>
    <property type="match status" value="1"/>
</dbReference>
<evidence type="ECO:0000259" key="1">
    <source>
        <dbReference type="Pfam" id="PF00534"/>
    </source>
</evidence>
<evidence type="ECO:0000313" key="4">
    <source>
        <dbReference type="EMBL" id="OGG59807.1"/>
    </source>
</evidence>
<dbReference type="CDD" id="cd03801">
    <property type="entry name" value="GT4_PimA-like"/>
    <property type="match status" value="1"/>
</dbReference>
<evidence type="ECO:0008006" key="6">
    <source>
        <dbReference type="Google" id="ProtNLM"/>
    </source>
</evidence>
<dbReference type="EMBL" id="MFLA01000016">
    <property type="protein sequence ID" value="OGG59807.1"/>
    <property type="molecule type" value="Genomic_DNA"/>
</dbReference>
<dbReference type="InterPro" id="IPR028098">
    <property type="entry name" value="Glyco_trans_4-like_N"/>
</dbReference>
<dbReference type="Proteomes" id="UP000176377">
    <property type="component" value="Unassembled WGS sequence"/>
</dbReference>
<reference evidence="4 5" key="1">
    <citation type="journal article" date="2016" name="Nat. Commun.">
        <title>Thousands of microbial genomes shed light on interconnected biogeochemical processes in an aquifer system.</title>
        <authorList>
            <person name="Anantharaman K."/>
            <person name="Brown C.T."/>
            <person name="Hug L.A."/>
            <person name="Sharon I."/>
            <person name="Castelle C.J."/>
            <person name="Probst A.J."/>
            <person name="Thomas B.C."/>
            <person name="Singh A."/>
            <person name="Wilkins M.J."/>
            <person name="Karaoz U."/>
            <person name="Brodie E.L."/>
            <person name="Williams K.H."/>
            <person name="Hubbard S.S."/>
            <person name="Banfield J.F."/>
        </authorList>
    </citation>
    <scope>NUCLEOTIDE SEQUENCE [LARGE SCALE GENOMIC DNA]</scope>
</reference>
<evidence type="ECO:0000313" key="5">
    <source>
        <dbReference type="Proteomes" id="UP000176377"/>
    </source>
</evidence>
<dbReference type="InterPro" id="IPR050194">
    <property type="entry name" value="Glycosyltransferase_grp1"/>
</dbReference>
<proteinExistence type="predicted"/>
<dbReference type="Pfam" id="PF00534">
    <property type="entry name" value="Glycos_transf_1"/>
    <property type="match status" value="1"/>
</dbReference>